<evidence type="ECO:0008006" key="4">
    <source>
        <dbReference type="Google" id="ProtNLM"/>
    </source>
</evidence>
<keyword evidence="1" id="KW-1133">Transmembrane helix</keyword>
<dbReference type="Proteomes" id="UP000680116">
    <property type="component" value="Chromosome"/>
</dbReference>
<organism evidence="2 3">
    <name type="scientific">Novilysobacter luteus</name>
    <dbReference type="NCBI Taxonomy" id="2822368"/>
    <lineage>
        <taxon>Bacteria</taxon>
        <taxon>Pseudomonadati</taxon>
        <taxon>Pseudomonadota</taxon>
        <taxon>Gammaproteobacteria</taxon>
        <taxon>Lysobacterales</taxon>
        <taxon>Lysobacteraceae</taxon>
        <taxon>Novilysobacter</taxon>
    </lineage>
</organism>
<keyword evidence="3" id="KW-1185">Reference proteome</keyword>
<feature type="transmembrane region" description="Helical" evidence="1">
    <location>
        <begin position="109"/>
        <end position="130"/>
    </location>
</feature>
<proteinExistence type="predicted"/>
<dbReference type="PANTHER" id="PTHR28008">
    <property type="entry name" value="DOMAIN PROTEIN, PUTATIVE (AFU_ORTHOLOGUE AFUA_3G10980)-RELATED"/>
    <property type="match status" value="1"/>
</dbReference>
<gene>
    <name evidence="2" type="ORF">LYB30171_00305</name>
</gene>
<evidence type="ECO:0000256" key="1">
    <source>
        <dbReference type="SAM" id="Phobius"/>
    </source>
</evidence>
<protein>
    <recommendedName>
        <fullName evidence="4">VanZ family protein</fullName>
    </recommendedName>
</protein>
<evidence type="ECO:0000313" key="3">
    <source>
        <dbReference type="Proteomes" id="UP000680116"/>
    </source>
</evidence>
<keyword evidence="1" id="KW-0812">Transmembrane</keyword>
<feature type="transmembrane region" description="Helical" evidence="1">
    <location>
        <begin position="78"/>
        <end position="97"/>
    </location>
</feature>
<evidence type="ECO:0000313" key="2">
    <source>
        <dbReference type="EMBL" id="CAG4968593.1"/>
    </source>
</evidence>
<dbReference type="NCBIfam" id="NF037970">
    <property type="entry name" value="vanZ_1"/>
    <property type="match status" value="1"/>
</dbReference>
<feature type="transmembrane region" description="Helical" evidence="1">
    <location>
        <begin position="18"/>
        <end position="38"/>
    </location>
</feature>
<keyword evidence="1" id="KW-0472">Membrane</keyword>
<sequence>MSGAGPAGRTLRAFRHPVLWVAGWVLLFALVAVGSLWSADDLPSPSISGFDKLQHFVGYAVLSAWAVMLFARIRAQALAALLVIAFGIAIEVAQGLMTVDRSAESADAVANALGALAGLLLSPTPLAGALQRLDARLGRTRA</sequence>
<dbReference type="PANTHER" id="PTHR28008:SF1">
    <property type="entry name" value="DOMAIN PROTEIN, PUTATIVE (AFU_ORTHOLOGUE AFUA_3G10980)-RELATED"/>
    <property type="match status" value="1"/>
</dbReference>
<name>A0ABM8UCC8_9GAMM</name>
<dbReference type="EMBL" id="OU015430">
    <property type="protein sequence ID" value="CAG4968593.1"/>
    <property type="molecule type" value="Genomic_DNA"/>
</dbReference>
<dbReference type="RefSeq" id="WP_215219328.1">
    <property type="nucleotide sequence ID" value="NZ_OU015430.1"/>
</dbReference>
<reference evidence="2 3" key="1">
    <citation type="submission" date="2021-04" db="EMBL/GenBank/DDBJ databases">
        <authorList>
            <person name="Rodrigo-Torres L."/>
            <person name="Arahal R. D."/>
            <person name="Lucena T."/>
        </authorList>
    </citation>
    <scope>NUCLEOTIDE SEQUENCE [LARGE SCALE GENOMIC DNA]</scope>
    <source>
        <strain evidence="2 3">CECT 30171</strain>
    </source>
</reference>
<feature type="transmembrane region" description="Helical" evidence="1">
    <location>
        <begin position="53"/>
        <end position="71"/>
    </location>
</feature>
<accession>A0ABM8UCC8</accession>